<dbReference type="PANTHER" id="PTHR45913">
    <property type="entry name" value="EPM2A-INTERACTING PROTEIN 1"/>
    <property type="match status" value="1"/>
</dbReference>
<gene>
    <name evidence="1" type="primary">Gtf2ird2</name>
    <name evidence="1" type="ORF">EVAR_39573_1</name>
</gene>
<dbReference type="AlphaFoldDB" id="A0A4C1XLC1"/>
<dbReference type="Proteomes" id="UP000299102">
    <property type="component" value="Unassembled WGS sequence"/>
</dbReference>
<dbReference type="PANTHER" id="PTHR45913:SF5">
    <property type="entry name" value="GENERAL TRANSCRIPTION FACTOR II-I REPEAT DOMAIN-CONTAINING PROTEIN 2A-LIKE PROTEIN"/>
    <property type="match status" value="1"/>
</dbReference>
<dbReference type="STRING" id="151549.A0A4C1XLC1"/>
<sequence length="166" mass="19760">MFDSLSLYTRTCTRRTENLGDKLCEQLRDKAQTFDSISLTIDESTNVSDTAQLLIFVRGIDQNFCLRRACENVQFERYNYGRRFISPFLTSSGFTAIKLGKVNKSHYQWRPEHERSKQRCCWENHQQSERLWIYCAIDFSLYCLSRSIVLQGYIQERNNEYYNILC</sequence>
<reference evidence="1 2" key="1">
    <citation type="journal article" date="2019" name="Commun. Biol.">
        <title>The bagworm genome reveals a unique fibroin gene that provides high tensile strength.</title>
        <authorList>
            <person name="Kono N."/>
            <person name="Nakamura H."/>
            <person name="Ohtoshi R."/>
            <person name="Tomita M."/>
            <person name="Numata K."/>
            <person name="Arakawa K."/>
        </authorList>
    </citation>
    <scope>NUCLEOTIDE SEQUENCE [LARGE SCALE GENOMIC DNA]</scope>
</reference>
<organism evidence="1 2">
    <name type="scientific">Eumeta variegata</name>
    <name type="common">Bagworm moth</name>
    <name type="synonym">Eumeta japonica</name>
    <dbReference type="NCBI Taxonomy" id="151549"/>
    <lineage>
        <taxon>Eukaryota</taxon>
        <taxon>Metazoa</taxon>
        <taxon>Ecdysozoa</taxon>
        <taxon>Arthropoda</taxon>
        <taxon>Hexapoda</taxon>
        <taxon>Insecta</taxon>
        <taxon>Pterygota</taxon>
        <taxon>Neoptera</taxon>
        <taxon>Endopterygota</taxon>
        <taxon>Lepidoptera</taxon>
        <taxon>Glossata</taxon>
        <taxon>Ditrysia</taxon>
        <taxon>Tineoidea</taxon>
        <taxon>Psychidae</taxon>
        <taxon>Oiketicinae</taxon>
        <taxon>Eumeta</taxon>
    </lineage>
</organism>
<keyword evidence="2" id="KW-1185">Reference proteome</keyword>
<name>A0A4C1XLC1_EUMVA</name>
<dbReference type="OrthoDB" id="6708435at2759"/>
<evidence type="ECO:0000313" key="1">
    <source>
        <dbReference type="EMBL" id="GBP63910.1"/>
    </source>
</evidence>
<comment type="caution">
    <text evidence="1">The sequence shown here is derived from an EMBL/GenBank/DDBJ whole genome shotgun (WGS) entry which is preliminary data.</text>
</comment>
<accession>A0A4C1XLC1</accession>
<evidence type="ECO:0000313" key="2">
    <source>
        <dbReference type="Proteomes" id="UP000299102"/>
    </source>
</evidence>
<proteinExistence type="predicted"/>
<dbReference type="EMBL" id="BGZK01000882">
    <property type="protein sequence ID" value="GBP63910.1"/>
    <property type="molecule type" value="Genomic_DNA"/>
</dbReference>
<protein>
    <submittedName>
        <fullName evidence="1">General transcription factor II-I repeat domain-containing protein 2</fullName>
    </submittedName>
</protein>